<reference evidence="2" key="1">
    <citation type="journal article" date="2011" name="Proc. Natl. Acad. Sci. U.S.A.">
        <title>Obligate biotrophy features unraveled by the genomic analysis of rust fungi.</title>
        <authorList>
            <person name="Duplessis S."/>
            <person name="Cuomo C.A."/>
            <person name="Lin Y.-C."/>
            <person name="Aerts A."/>
            <person name="Tisserant E."/>
            <person name="Veneault-Fourrey C."/>
            <person name="Joly D.L."/>
            <person name="Hacquard S."/>
            <person name="Amselem J."/>
            <person name="Cantarel B.L."/>
            <person name="Chiu R."/>
            <person name="Coutinho P.M."/>
            <person name="Feau N."/>
            <person name="Field M."/>
            <person name="Frey P."/>
            <person name="Gelhaye E."/>
            <person name="Goldberg J."/>
            <person name="Grabherr M.G."/>
            <person name="Kodira C.D."/>
            <person name="Kohler A."/>
            <person name="Kuees U."/>
            <person name="Lindquist E.A."/>
            <person name="Lucas S.M."/>
            <person name="Mago R."/>
            <person name="Mauceli E."/>
            <person name="Morin E."/>
            <person name="Murat C."/>
            <person name="Pangilinan J.L."/>
            <person name="Park R."/>
            <person name="Pearson M."/>
            <person name="Quesneville H."/>
            <person name="Rouhier N."/>
            <person name="Sakthikumar S."/>
            <person name="Salamov A.A."/>
            <person name="Schmutz J."/>
            <person name="Selles B."/>
            <person name="Shapiro H."/>
            <person name="Tanguay P."/>
            <person name="Tuskan G.A."/>
            <person name="Henrissat B."/>
            <person name="Van de Peer Y."/>
            <person name="Rouze P."/>
            <person name="Ellis J.G."/>
            <person name="Dodds P.N."/>
            <person name="Schein J.E."/>
            <person name="Zhong S."/>
            <person name="Hamelin R.C."/>
            <person name="Grigoriev I.V."/>
            <person name="Szabo L.J."/>
            <person name="Martin F."/>
        </authorList>
    </citation>
    <scope>NUCLEOTIDE SEQUENCE [LARGE SCALE GENOMIC DNA]</scope>
    <source>
        <strain evidence="2">98AG31 / pathotype 3-4-7</strain>
    </source>
</reference>
<dbReference type="HOGENOM" id="CLU_504407_0_0_1"/>
<evidence type="ECO:0000313" key="2">
    <source>
        <dbReference type="Proteomes" id="UP000001072"/>
    </source>
</evidence>
<gene>
    <name evidence="1" type="ORF">MELLADRAFT_85214</name>
</gene>
<accession>F4RHY4</accession>
<dbReference type="VEuPathDB" id="FungiDB:MELLADRAFT_85214"/>
<dbReference type="InParanoid" id="F4RHY4"/>
<organism evidence="2">
    <name type="scientific">Melampsora larici-populina (strain 98AG31 / pathotype 3-4-7)</name>
    <name type="common">Poplar leaf rust fungus</name>
    <dbReference type="NCBI Taxonomy" id="747676"/>
    <lineage>
        <taxon>Eukaryota</taxon>
        <taxon>Fungi</taxon>
        <taxon>Dikarya</taxon>
        <taxon>Basidiomycota</taxon>
        <taxon>Pucciniomycotina</taxon>
        <taxon>Pucciniomycetes</taxon>
        <taxon>Pucciniales</taxon>
        <taxon>Melampsoraceae</taxon>
        <taxon>Melampsora</taxon>
    </lineage>
</organism>
<dbReference type="GeneID" id="18933761"/>
<protein>
    <submittedName>
        <fullName evidence="1">Uncharacterized protein</fullName>
    </submittedName>
</protein>
<dbReference type="RefSeq" id="XP_007408815.1">
    <property type="nucleotide sequence ID" value="XM_007408753.1"/>
</dbReference>
<keyword evidence="2" id="KW-1185">Reference proteome</keyword>
<dbReference type="KEGG" id="mlr:MELLADRAFT_85214"/>
<dbReference type="AlphaFoldDB" id="F4RHY4"/>
<name>F4RHY4_MELLP</name>
<sequence>MSNSSSMTPVATPMTGHMNTLFKKPEDRVVDDQLATSIRQNPLHRVGTLGREQFEKNNQMTLEVRFKIYTDMEVDINTPIQSTPKVGASKKSVKADKLNFINSKAINSGLLEFKICPFGKSLDDFKDLVAGACEEYEGGMKKLILNSVFSPGLKWKTTVGRFKVVLDNAVQWQSFVTALEKSTKKNGIVSIENDNMQVKVKVGNKASESATKKLIAATNGEGAEDQESEESKNKRELNTVANQIFSQHAIGKYAGGPGTILTTPWDPNYRVMAKIATVHIPPNTAEFQYEIEKNRWIHPDMGVDDWVGLQLKGSSRQSRSMNHVSQSIRHAQAGGSSLNTNLPGDKNHCVSKSISAPDIKPDLMNIGNKRPASISSKIVDIKPDLKKYKVEQEPKMSINEPIYVSSDFESDWNSNSESSSIEIEMPPPSTSNSVEFELFLADCNVVFDDVNTRTLLREAGILAWTDLIPSVQLTETSLTSKGIDRQIANLLMAEAQARYLKCKRLCQHSNNQAGY</sequence>
<proteinExistence type="predicted"/>
<dbReference type="EMBL" id="GL883102">
    <property type="protein sequence ID" value="EGG08050.1"/>
    <property type="molecule type" value="Genomic_DNA"/>
</dbReference>
<evidence type="ECO:0000313" key="1">
    <source>
        <dbReference type="EMBL" id="EGG08050.1"/>
    </source>
</evidence>
<dbReference type="Proteomes" id="UP000001072">
    <property type="component" value="Unassembled WGS sequence"/>
</dbReference>